<feature type="non-terminal residue" evidence="1">
    <location>
        <position position="57"/>
    </location>
</feature>
<organism evidence="1 3">
    <name type="scientific">Rotaria magnacalcarata</name>
    <dbReference type="NCBI Taxonomy" id="392030"/>
    <lineage>
        <taxon>Eukaryota</taxon>
        <taxon>Metazoa</taxon>
        <taxon>Spiralia</taxon>
        <taxon>Gnathifera</taxon>
        <taxon>Rotifera</taxon>
        <taxon>Eurotatoria</taxon>
        <taxon>Bdelloidea</taxon>
        <taxon>Philodinida</taxon>
        <taxon>Philodinidae</taxon>
        <taxon>Rotaria</taxon>
    </lineage>
</organism>
<name>A0A8S2Z3A9_9BILA</name>
<comment type="caution">
    <text evidence="1">The sequence shown here is derived from an EMBL/GenBank/DDBJ whole genome shotgun (WGS) entry which is preliminary data.</text>
</comment>
<accession>A0A8S2Z3A9</accession>
<gene>
    <name evidence="1" type="ORF">SMN809_LOCUS38778</name>
    <name evidence="2" type="ORF">SMN809_LOCUS46767</name>
</gene>
<dbReference type="EMBL" id="CAJOBI010146337">
    <property type="protein sequence ID" value="CAF4791261.1"/>
    <property type="molecule type" value="Genomic_DNA"/>
</dbReference>
<dbReference type="Proteomes" id="UP000676336">
    <property type="component" value="Unassembled WGS sequence"/>
</dbReference>
<evidence type="ECO:0000313" key="3">
    <source>
        <dbReference type="Proteomes" id="UP000676336"/>
    </source>
</evidence>
<protein>
    <submittedName>
        <fullName evidence="1">Uncharacterized protein</fullName>
    </submittedName>
</protein>
<evidence type="ECO:0000313" key="2">
    <source>
        <dbReference type="EMBL" id="CAF4791261.1"/>
    </source>
</evidence>
<reference evidence="1" key="1">
    <citation type="submission" date="2021-02" db="EMBL/GenBank/DDBJ databases">
        <authorList>
            <person name="Nowell W R."/>
        </authorList>
    </citation>
    <scope>NUCLEOTIDE SEQUENCE</scope>
</reference>
<dbReference type="AlphaFoldDB" id="A0A8S2Z3A9"/>
<proteinExistence type="predicted"/>
<sequence length="57" mass="6205">IALGTGVSRHDVATKLNEVVLTVGTIFRIDKVEPIDEETFTVELTTNDEILKGGHLV</sequence>
<dbReference type="EMBL" id="CAJOBI010102214">
    <property type="protein sequence ID" value="CAF4593338.1"/>
    <property type="molecule type" value="Genomic_DNA"/>
</dbReference>
<evidence type="ECO:0000313" key="1">
    <source>
        <dbReference type="EMBL" id="CAF4593338.1"/>
    </source>
</evidence>
<feature type="non-terminal residue" evidence="1">
    <location>
        <position position="1"/>
    </location>
</feature>